<dbReference type="EMBL" id="KN834819">
    <property type="protein sequence ID" value="KIK54131.1"/>
    <property type="molecule type" value="Genomic_DNA"/>
</dbReference>
<reference evidence="2 3" key="1">
    <citation type="submission" date="2014-04" db="EMBL/GenBank/DDBJ databases">
        <title>Evolutionary Origins and Diversification of the Mycorrhizal Mutualists.</title>
        <authorList>
            <consortium name="DOE Joint Genome Institute"/>
            <consortium name="Mycorrhizal Genomics Consortium"/>
            <person name="Kohler A."/>
            <person name="Kuo A."/>
            <person name="Nagy L.G."/>
            <person name="Floudas D."/>
            <person name="Copeland A."/>
            <person name="Barry K.W."/>
            <person name="Cichocki N."/>
            <person name="Veneault-Fourrey C."/>
            <person name="LaButti K."/>
            <person name="Lindquist E.A."/>
            <person name="Lipzen A."/>
            <person name="Lundell T."/>
            <person name="Morin E."/>
            <person name="Murat C."/>
            <person name="Riley R."/>
            <person name="Ohm R."/>
            <person name="Sun H."/>
            <person name="Tunlid A."/>
            <person name="Henrissat B."/>
            <person name="Grigoriev I.V."/>
            <person name="Hibbett D.S."/>
            <person name="Martin F."/>
        </authorList>
    </citation>
    <scope>NUCLEOTIDE SEQUENCE [LARGE SCALE GENOMIC DNA]</scope>
    <source>
        <strain evidence="2 3">FD-317 M1</strain>
    </source>
</reference>
<dbReference type="OrthoDB" id="3259206at2759"/>
<keyword evidence="1" id="KW-0812">Transmembrane</keyword>
<dbReference type="AlphaFoldDB" id="A0A0D0BH90"/>
<feature type="transmembrane region" description="Helical" evidence="1">
    <location>
        <begin position="20"/>
        <end position="45"/>
    </location>
</feature>
<evidence type="ECO:0000313" key="2">
    <source>
        <dbReference type="EMBL" id="KIK54131.1"/>
    </source>
</evidence>
<dbReference type="Proteomes" id="UP000053593">
    <property type="component" value="Unassembled WGS sequence"/>
</dbReference>
<sequence length="303" mass="33903">MNEDDLTHILQLGYNERNSLARQVLVSVFFGFYIATSGIAIRLLVRTGLRTRPQQIALFLQLCLLVNCICAFLSSCMIVFMGIHSIFMTGADLSLQDRIAALGKSKVRNNFSRTFFWSGSINLLIGDTLVLWRAWAIWRDNRWVQLLWIVLAIFNAVINILSLTVTVWSSGGPSESFGRAFELNFYLFTSLAVNVLATVAITYKAWLHSRLTNVFGKEYKRDSGGASRVEKVLWVVVESGVVFCILQTVFYAISMASSMSSINSSATSLLQLYDAFIQPFGIVILPFYPTVVFIVTILVGRSS</sequence>
<proteinExistence type="predicted"/>
<protein>
    <submittedName>
        <fullName evidence="2">Unplaced genomic scaffold GYMLUscaffold_71, whole genome shotgun sequence</fullName>
    </submittedName>
</protein>
<evidence type="ECO:0000256" key="1">
    <source>
        <dbReference type="SAM" id="Phobius"/>
    </source>
</evidence>
<organism evidence="2 3">
    <name type="scientific">Collybiopsis luxurians FD-317 M1</name>
    <dbReference type="NCBI Taxonomy" id="944289"/>
    <lineage>
        <taxon>Eukaryota</taxon>
        <taxon>Fungi</taxon>
        <taxon>Dikarya</taxon>
        <taxon>Basidiomycota</taxon>
        <taxon>Agaricomycotina</taxon>
        <taxon>Agaricomycetes</taxon>
        <taxon>Agaricomycetidae</taxon>
        <taxon>Agaricales</taxon>
        <taxon>Marasmiineae</taxon>
        <taxon>Omphalotaceae</taxon>
        <taxon>Collybiopsis</taxon>
        <taxon>Collybiopsis luxurians</taxon>
    </lineage>
</organism>
<name>A0A0D0BH90_9AGAR</name>
<keyword evidence="3" id="KW-1185">Reference proteome</keyword>
<accession>A0A0D0BH90</accession>
<keyword evidence="1" id="KW-1133">Transmembrane helix</keyword>
<dbReference type="HOGENOM" id="CLU_1008503_0_0_1"/>
<feature type="transmembrane region" description="Helical" evidence="1">
    <location>
        <begin position="115"/>
        <end position="134"/>
    </location>
</feature>
<feature type="transmembrane region" description="Helical" evidence="1">
    <location>
        <begin position="232"/>
        <end position="256"/>
    </location>
</feature>
<keyword evidence="1" id="KW-0472">Membrane</keyword>
<feature type="transmembrane region" description="Helical" evidence="1">
    <location>
        <begin position="185"/>
        <end position="207"/>
    </location>
</feature>
<feature type="transmembrane region" description="Helical" evidence="1">
    <location>
        <begin position="276"/>
        <end position="299"/>
    </location>
</feature>
<gene>
    <name evidence="2" type="ORF">GYMLUDRAFT_48939</name>
</gene>
<feature type="transmembrane region" description="Helical" evidence="1">
    <location>
        <begin position="57"/>
        <end position="87"/>
    </location>
</feature>
<feature type="transmembrane region" description="Helical" evidence="1">
    <location>
        <begin position="146"/>
        <end position="165"/>
    </location>
</feature>
<evidence type="ECO:0000313" key="3">
    <source>
        <dbReference type="Proteomes" id="UP000053593"/>
    </source>
</evidence>